<dbReference type="InterPro" id="IPR002884">
    <property type="entry name" value="P_dom"/>
</dbReference>
<evidence type="ECO:0000256" key="1">
    <source>
        <dbReference type="ARBA" id="ARBA00004370"/>
    </source>
</evidence>
<proteinExistence type="inferred from homology"/>
<keyword evidence="7 14" id="KW-0378">Hydrolase</keyword>
<organism evidence="18 19">
    <name type="scientific">Cherax quadricarinatus</name>
    <name type="common">Australian red claw crayfish</name>
    <dbReference type="NCBI Taxonomy" id="27406"/>
    <lineage>
        <taxon>Eukaryota</taxon>
        <taxon>Metazoa</taxon>
        <taxon>Ecdysozoa</taxon>
        <taxon>Arthropoda</taxon>
        <taxon>Crustacea</taxon>
        <taxon>Multicrustacea</taxon>
        <taxon>Malacostraca</taxon>
        <taxon>Eumalacostraca</taxon>
        <taxon>Eucarida</taxon>
        <taxon>Decapoda</taxon>
        <taxon>Pleocyemata</taxon>
        <taxon>Astacidea</taxon>
        <taxon>Parastacoidea</taxon>
        <taxon>Parastacidae</taxon>
        <taxon>Cherax</taxon>
    </lineage>
</organism>
<feature type="region of interest" description="Disordered" evidence="15">
    <location>
        <begin position="30"/>
        <end position="61"/>
    </location>
</feature>
<keyword evidence="19" id="KW-1185">Reference proteome</keyword>
<protein>
    <recommendedName>
        <fullName evidence="17">P/Homo B domain-containing protein</fullName>
    </recommendedName>
</protein>
<evidence type="ECO:0000256" key="14">
    <source>
        <dbReference type="PROSITE-ProRule" id="PRU01240"/>
    </source>
</evidence>
<dbReference type="InterPro" id="IPR022398">
    <property type="entry name" value="Peptidase_S8_His-AS"/>
</dbReference>
<evidence type="ECO:0000256" key="11">
    <source>
        <dbReference type="ARBA" id="ARBA00023145"/>
    </source>
</evidence>
<evidence type="ECO:0000256" key="12">
    <source>
        <dbReference type="ARBA" id="ARBA00023180"/>
    </source>
</evidence>
<dbReference type="SUPFAM" id="SSF52743">
    <property type="entry name" value="Subtilisin-like"/>
    <property type="match status" value="1"/>
</dbReference>
<feature type="non-terminal residue" evidence="18">
    <location>
        <position position="569"/>
    </location>
</feature>
<evidence type="ECO:0000256" key="3">
    <source>
        <dbReference type="ARBA" id="ARBA00022670"/>
    </source>
</evidence>
<keyword evidence="8 14" id="KW-0720">Serine protease</keyword>
<feature type="domain" description="P/Homo B" evidence="17">
    <location>
        <begin position="313"/>
        <end position="450"/>
    </location>
</feature>
<dbReference type="InterPro" id="IPR023827">
    <property type="entry name" value="Peptidase_S8_Asp-AS"/>
</dbReference>
<name>A0AAW0WI76_CHEQU</name>
<dbReference type="CDD" id="cd04059">
    <property type="entry name" value="Peptidases_S8_Protein_convertases_Kexins_Furin-like"/>
    <property type="match status" value="1"/>
</dbReference>
<keyword evidence="4" id="KW-0165">Cleavage on pair of basic residues</keyword>
<dbReference type="InterPro" id="IPR000209">
    <property type="entry name" value="Peptidase_S8/S53_dom"/>
</dbReference>
<dbReference type="GO" id="GO:0005802">
    <property type="term" value="C:trans-Golgi network"/>
    <property type="evidence" value="ECO:0007669"/>
    <property type="project" value="TreeGrafter"/>
</dbReference>
<keyword evidence="9 16" id="KW-1133">Transmembrane helix</keyword>
<comment type="subcellular location">
    <subcellularLocation>
        <location evidence="1">Membrane</location>
    </subcellularLocation>
</comment>
<evidence type="ECO:0000313" key="18">
    <source>
        <dbReference type="EMBL" id="KAK8727069.1"/>
    </source>
</evidence>
<dbReference type="AlphaFoldDB" id="A0AAW0WI76"/>
<evidence type="ECO:0000256" key="8">
    <source>
        <dbReference type="ARBA" id="ARBA00022825"/>
    </source>
</evidence>
<gene>
    <name evidence="18" type="ORF">OTU49_009923</name>
</gene>
<evidence type="ECO:0000256" key="5">
    <source>
        <dbReference type="ARBA" id="ARBA00022692"/>
    </source>
</evidence>
<dbReference type="Pfam" id="PF01483">
    <property type="entry name" value="P_proprotein"/>
    <property type="match status" value="1"/>
</dbReference>
<evidence type="ECO:0000313" key="19">
    <source>
        <dbReference type="Proteomes" id="UP001445076"/>
    </source>
</evidence>
<comment type="similarity">
    <text evidence="2">Belongs to the peptidase S8 family. Furin subfamily.</text>
</comment>
<dbReference type="PROSITE" id="PS51829">
    <property type="entry name" value="P_HOMO_B"/>
    <property type="match status" value="1"/>
</dbReference>
<dbReference type="PROSITE" id="PS00137">
    <property type="entry name" value="SUBTILASE_HIS"/>
    <property type="match status" value="1"/>
</dbReference>
<keyword evidence="10 16" id="KW-0472">Membrane</keyword>
<comment type="caution">
    <text evidence="18">The sequence shown here is derived from an EMBL/GenBank/DDBJ whole genome shotgun (WGS) entry which is preliminary data.</text>
</comment>
<dbReference type="InterPro" id="IPR023828">
    <property type="entry name" value="Peptidase_S8_Ser-AS"/>
</dbReference>
<evidence type="ECO:0000256" key="2">
    <source>
        <dbReference type="ARBA" id="ARBA00005325"/>
    </source>
</evidence>
<evidence type="ECO:0000259" key="17">
    <source>
        <dbReference type="PROSITE" id="PS51829"/>
    </source>
</evidence>
<dbReference type="EMBL" id="JARKIK010000077">
    <property type="protein sequence ID" value="KAK8727069.1"/>
    <property type="molecule type" value="Genomic_DNA"/>
</dbReference>
<feature type="transmembrane region" description="Helical" evidence="16">
    <location>
        <begin position="495"/>
        <end position="515"/>
    </location>
</feature>
<feature type="active site" description="Charge relay system" evidence="13 14">
    <location>
        <position position="238"/>
    </location>
</feature>
<dbReference type="GO" id="GO:0000139">
    <property type="term" value="C:Golgi membrane"/>
    <property type="evidence" value="ECO:0007669"/>
    <property type="project" value="TreeGrafter"/>
</dbReference>
<dbReference type="InterPro" id="IPR015500">
    <property type="entry name" value="Peptidase_S8_subtilisin-rel"/>
</dbReference>
<keyword evidence="3 14" id="KW-0645">Protease</keyword>
<keyword evidence="12" id="KW-0325">Glycoprotein</keyword>
<dbReference type="PROSITE" id="PS00138">
    <property type="entry name" value="SUBTILASE_SER"/>
    <property type="match status" value="1"/>
</dbReference>
<dbReference type="InterPro" id="IPR008979">
    <property type="entry name" value="Galactose-bd-like_sf"/>
</dbReference>
<evidence type="ECO:0000256" key="13">
    <source>
        <dbReference type="PIRSR" id="PIRSR615500-1"/>
    </source>
</evidence>
<evidence type="ECO:0000256" key="7">
    <source>
        <dbReference type="ARBA" id="ARBA00022801"/>
    </source>
</evidence>
<evidence type="ECO:0000256" key="16">
    <source>
        <dbReference type="SAM" id="Phobius"/>
    </source>
</evidence>
<dbReference type="PROSITE" id="PS00136">
    <property type="entry name" value="SUBTILASE_ASP"/>
    <property type="match status" value="1"/>
</dbReference>
<keyword evidence="11" id="KW-0865">Zymogen</keyword>
<evidence type="ECO:0000256" key="6">
    <source>
        <dbReference type="ARBA" id="ARBA00022729"/>
    </source>
</evidence>
<feature type="active site" description="Charge relay system" evidence="13 14">
    <location>
        <position position="22"/>
    </location>
</feature>
<accession>A0AAW0WI76</accession>
<evidence type="ECO:0000256" key="10">
    <source>
        <dbReference type="ARBA" id="ARBA00023136"/>
    </source>
</evidence>
<feature type="active site" description="Charge relay system" evidence="13 14">
    <location>
        <position position="62"/>
    </location>
</feature>
<dbReference type="InterPro" id="IPR034182">
    <property type="entry name" value="Kexin/furin"/>
</dbReference>
<dbReference type="SUPFAM" id="SSF49785">
    <property type="entry name" value="Galactose-binding domain-like"/>
    <property type="match status" value="1"/>
</dbReference>
<evidence type="ECO:0000256" key="15">
    <source>
        <dbReference type="SAM" id="MobiDB-lite"/>
    </source>
</evidence>
<dbReference type="PROSITE" id="PS51892">
    <property type="entry name" value="SUBTILASE"/>
    <property type="match status" value="1"/>
</dbReference>
<dbReference type="InterPro" id="IPR036852">
    <property type="entry name" value="Peptidase_S8/S53_dom_sf"/>
</dbReference>
<dbReference type="FunFam" id="3.40.50.200:FF:000005">
    <property type="entry name" value="Proprotein convertase subtilisin/kexin type 7"/>
    <property type="match status" value="1"/>
</dbReference>
<evidence type="ECO:0000256" key="9">
    <source>
        <dbReference type="ARBA" id="ARBA00022989"/>
    </source>
</evidence>
<dbReference type="PANTHER" id="PTHR42884:SF28">
    <property type="entry name" value="PROPROTEIN CONVERTASE SUBTILISIN_KEXIN TYPE 7"/>
    <property type="match status" value="1"/>
</dbReference>
<keyword evidence="6" id="KW-0732">Signal</keyword>
<dbReference type="Gene3D" id="3.40.50.200">
    <property type="entry name" value="Peptidase S8/S53 domain"/>
    <property type="match status" value="1"/>
</dbReference>
<keyword evidence="5 16" id="KW-0812">Transmembrane</keyword>
<dbReference type="GO" id="GO:0004252">
    <property type="term" value="F:serine-type endopeptidase activity"/>
    <property type="evidence" value="ECO:0007669"/>
    <property type="project" value="UniProtKB-UniRule"/>
</dbReference>
<dbReference type="PRINTS" id="PR00723">
    <property type="entry name" value="SUBTILISIN"/>
</dbReference>
<reference evidence="18 19" key="1">
    <citation type="journal article" date="2024" name="BMC Genomics">
        <title>Genome assembly of redclaw crayfish (Cherax quadricarinatus) provides insights into its immune adaptation and hypoxia tolerance.</title>
        <authorList>
            <person name="Liu Z."/>
            <person name="Zheng J."/>
            <person name="Li H."/>
            <person name="Fang K."/>
            <person name="Wang S."/>
            <person name="He J."/>
            <person name="Zhou D."/>
            <person name="Weng S."/>
            <person name="Chi M."/>
            <person name="Gu Z."/>
            <person name="He J."/>
            <person name="Li F."/>
            <person name="Wang M."/>
        </authorList>
    </citation>
    <scope>NUCLEOTIDE SEQUENCE [LARGE SCALE GENOMIC DNA]</scope>
    <source>
        <strain evidence="18">ZL_2023a</strain>
    </source>
</reference>
<dbReference type="FunFam" id="2.60.120.260:FF:000026">
    <property type="entry name" value="proprotein convertase subtilisin/kexin type 7"/>
    <property type="match status" value="1"/>
</dbReference>
<dbReference type="Pfam" id="PF00082">
    <property type="entry name" value="Peptidase_S8"/>
    <property type="match status" value="1"/>
</dbReference>
<dbReference type="Gene3D" id="2.60.120.260">
    <property type="entry name" value="Galactose-binding domain-like"/>
    <property type="match status" value="1"/>
</dbReference>
<sequence>INVVSAWESGITGRGVTVCVIDDGLEWQHPDLRDNYNPTGSYDLNSDDPDPSPVKNGERNEHGTRCAGEIAAVANSVCGVGVAYRANISGIRVLGGRMTDSMEASAFIQGLEVNDVYSCSWGPDDDGKTVDGPHHLASRALLHGITYGRRGYGAIYVVASGNGGRNKDNCNFDGYANSVYTVTIGAVDFKGRMPYYAEECAAMLAVTPSSGSNGRDIVTTDWSEISPSGCTKHHSGTSAAAPLAAAVIALAFEVQPCLSWRDVQYLIALTSRKIDASNSDWANNGAGLHHSHQHGFGLIDAAAMVSAATIWESVPFSTTYTSEKMVVELPMPAERLGEVMVKHAIDKHVLQGYALNILEFVQVRITIKHDYRGSLNIVLVCPSGTRSTLAAPREVDNSTKGLVDWPLGTVRCWGEDPVGTYQMTVMQTRHQHLNGQLVSWQLVLHGTSMTPSELQGRRELVERAVRGEVIHVNRSMLCHPPELRFEPFEPLPERWLKVLVITGFFFMFMAVFNSLEYMFCYNDEKGKFYKKLQDLSAGRAMHQRSVSVQRSLTADHRYGSIEGGSNSQS</sequence>
<dbReference type="PANTHER" id="PTHR42884">
    <property type="entry name" value="PROPROTEIN CONVERTASE SUBTILISIN/KEXIN-RELATED"/>
    <property type="match status" value="1"/>
</dbReference>
<evidence type="ECO:0000256" key="4">
    <source>
        <dbReference type="ARBA" id="ARBA00022685"/>
    </source>
</evidence>
<dbReference type="GO" id="GO:0016485">
    <property type="term" value="P:protein processing"/>
    <property type="evidence" value="ECO:0007669"/>
    <property type="project" value="TreeGrafter"/>
</dbReference>
<dbReference type="Proteomes" id="UP001445076">
    <property type="component" value="Unassembled WGS sequence"/>
</dbReference>
<feature type="non-terminal residue" evidence="18">
    <location>
        <position position="1"/>
    </location>
</feature>